<evidence type="ECO:0000313" key="1">
    <source>
        <dbReference type="EMBL" id="RYR73918.1"/>
    </source>
</evidence>
<name>A0A445EEQ8_ARAHY</name>
<sequence>MGNVYGQKSGNDNILVIVQSVDLTSRSEGVIGSEMSGFAPPIHFGSINGVNNPQNPQQYFEYSRDYNVGSTLNASNSMAVYRQNVEESHNDLVNLLTQQRTTILNPMMADHESKFEHLARQVERIARIVEYKEGERHDARGNNEGFENFLVVKMHEVLARLRANHGGERYQVTRIVEVLNRVGLNKVAYVTMESSEEELDLETEVDLAERKKGPPYRKASSSKAANSAYRGLKFQDPTVKCRCTIEPLPGYRCSMDSKLSRIPESRCSLLAESVIGTSRASSKSVSLSSWSIQRISKG</sequence>
<gene>
    <name evidence="1" type="ORF">Ahy_A02g008495</name>
</gene>
<reference evidence="1 2" key="1">
    <citation type="submission" date="2019-01" db="EMBL/GenBank/DDBJ databases">
        <title>Sequencing of cultivated peanut Arachis hypogaea provides insights into genome evolution and oil improvement.</title>
        <authorList>
            <person name="Chen X."/>
        </authorList>
    </citation>
    <scope>NUCLEOTIDE SEQUENCE [LARGE SCALE GENOMIC DNA]</scope>
    <source>
        <strain evidence="2">cv. Fuhuasheng</strain>
        <tissue evidence="1">Leaves</tissue>
    </source>
</reference>
<evidence type="ECO:0000313" key="2">
    <source>
        <dbReference type="Proteomes" id="UP000289738"/>
    </source>
</evidence>
<keyword evidence="2" id="KW-1185">Reference proteome</keyword>
<dbReference type="AlphaFoldDB" id="A0A445EEQ8"/>
<organism evidence="1 2">
    <name type="scientific">Arachis hypogaea</name>
    <name type="common">Peanut</name>
    <dbReference type="NCBI Taxonomy" id="3818"/>
    <lineage>
        <taxon>Eukaryota</taxon>
        <taxon>Viridiplantae</taxon>
        <taxon>Streptophyta</taxon>
        <taxon>Embryophyta</taxon>
        <taxon>Tracheophyta</taxon>
        <taxon>Spermatophyta</taxon>
        <taxon>Magnoliopsida</taxon>
        <taxon>eudicotyledons</taxon>
        <taxon>Gunneridae</taxon>
        <taxon>Pentapetalae</taxon>
        <taxon>rosids</taxon>
        <taxon>fabids</taxon>
        <taxon>Fabales</taxon>
        <taxon>Fabaceae</taxon>
        <taxon>Papilionoideae</taxon>
        <taxon>50 kb inversion clade</taxon>
        <taxon>dalbergioids sensu lato</taxon>
        <taxon>Dalbergieae</taxon>
        <taxon>Pterocarpus clade</taxon>
        <taxon>Arachis</taxon>
    </lineage>
</organism>
<dbReference type="EMBL" id="SDMP01000002">
    <property type="protein sequence ID" value="RYR73918.1"/>
    <property type="molecule type" value="Genomic_DNA"/>
</dbReference>
<dbReference type="Proteomes" id="UP000289738">
    <property type="component" value="Chromosome A02"/>
</dbReference>
<comment type="caution">
    <text evidence="1">The sequence shown here is derived from an EMBL/GenBank/DDBJ whole genome shotgun (WGS) entry which is preliminary data.</text>
</comment>
<protein>
    <submittedName>
        <fullName evidence="1">Uncharacterized protein</fullName>
    </submittedName>
</protein>
<proteinExistence type="predicted"/>
<accession>A0A445EEQ8</accession>